<evidence type="ECO:0000313" key="7">
    <source>
        <dbReference type="EMBL" id="KIF46854.1"/>
    </source>
</evidence>
<keyword evidence="5 6" id="KW-0233">DNA recombination</keyword>
<comment type="function">
    <text evidence="1 6">Required for the transposition of the insertion element.</text>
</comment>
<keyword evidence="6" id="KW-0814">Transposable element</keyword>
<dbReference type="InterPro" id="IPR001207">
    <property type="entry name" value="Transposase_mutator"/>
</dbReference>
<comment type="caution">
    <text evidence="7">The sequence shown here is derived from an EMBL/GenBank/DDBJ whole genome shotgun (WGS) entry which is preliminary data.</text>
</comment>
<evidence type="ECO:0000256" key="1">
    <source>
        <dbReference type="ARBA" id="ARBA00002190"/>
    </source>
</evidence>
<reference evidence="7 8" key="1">
    <citation type="submission" date="2014-07" db="EMBL/GenBank/DDBJ databases">
        <title>Unique and conserved regions in Vibrio harveyi and related species in comparison with the shrimp pathogen Vibrio harveyi CAIM 1792.</title>
        <authorList>
            <person name="Espinoza-Valles I."/>
            <person name="Vora G."/>
            <person name="Leekitcharoenphon P."/>
            <person name="Ussery D."/>
            <person name="Hoj L."/>
            <person name="Gomez-Gil B."/>
        </authorList>
    </citation>
    <scope>NUCLEOTIDE SEQUENCE [LARGE SCALE GENOMIC DNA]</scope>
    <source>
        <strain evidence="8">CAIM 1854 / LMG 25443</strain>
    </source>
</reference>
<keyword evidence="3 6" id="KW-0815">Transposition</keyword>
<name>A0A0C1YS06_9VIBR</name>
<evidence type="ECO:0000256" key="3">
    <source>
        <dbReference type="ARBA" id="ARBA00022578"/>
    </source>
</evidence>
<evidence type="ECO:0000256" key="6">
    <source>
        <dbReference type="RuleBase" id="RU365089"/>
    </source>
</evidence>
<dbReference type="Pfam" id="PF00872">
    <property type="entry name" value="Transposase_mut"/>
    <property type="match status" value="1"/>
</dbReference>
<dbReference type="PANTHER" id="PTHR33217">
    <property type="entry name" value="TRANSPOSASE FOR INSERTION SEQUENCE ELEMENT IS1081"/>
    <property type="match status" value="1"/>
</dbReference>
<evidence type="ECO:0000256" key="2">
    <source>
        <dbReference type="ARBA" id="ARBA00010961"/>
    </source>
</evidence>
<dbReference type="AlphaFoldDB" id="A0A0C1YS06"/>
<dbReference type="EMBL" id="JPRD01000070">
    <property type="protein sequence ID" value="KIF46854.1"/>
    <property type="molecule type" value="Genomic_DNA"/>
</dbReference>
<organism evidence="7 8">
    <name type="scientific">Vibrio owensii CAIM 1854 = LMG 25443</name>
    <dbReference type="NCBI Taxonomy" id="1229493"/>
    <lineage>
        <taxon>Bacteria</taxon>
        <taxon>Pseudomonadati</taxon>
        <taxon>Pseudomonadota</taxon>
        <taxon>Gammaproteobacteria</taxon>
        <taxon>Vibrionales</taxon>
        <taxon>Vibrionaceae</taxon>
        <taxon>Vibrio</taxon>
    </lineage>
</organism>
<sequence length="114" mass="13577">MAEMTDGTCDTFSTFQKRFEAKYPKATDCLVKDNRKMLAFYDYPAEHWVHIRTTNPIESMFTTVRSRTNKTKNFENRKTTLMMTYKLMLSVETKLHRLRGFKLLADLVKDVHYH</sequence>
<comment type="similarity">
    <text evidence="2 6">Belongs to the transposase mutator family.</text>
</comment>
<dbReference type="PANTHER" id="PTHR33217:SF9">
    <property type="entry name" value="MUTATOR FAMILY TRANSPOSASE"/>
    <property type="match status" value="1"/>
</dbReference>
<keyword evidence="4 6" id="KW-0238">DNA-binding</keyword>
<protein>
    <recommendedName>
        <fullName evidence="6">Mutator family transposase</fullName>
    </recommendedName>
</protein>
<dbReference type="GO" id="GO:0003677">
    <property type="term" value="F:DNA binding"/>
    <property type="evidence" value="ECO:0007669"/>
    <property type="project" value="UniProtKB-UniRule"/>
</dbReference>
<evidence type="ECO:0000256" key="4">
    <source>
        <dbReference type="ARBA" id="ARBA00023125"/>
    </source>
</evidence>
<accession>A0A0C1YS06</accession>
<dbReference type="PATRIC" id="fig|1229493.5.peg.5496"/>
<dbReference type="Proteomes" id="UP000031586">
    <property type="component" value="Unassembled WGS sequence"/>
</dbReference>
<evidence type="ECO:0000313" key="8">
    <source>
        <dbReference type="Proteomes" id="UP000031586"/>
    </source>
</evidence>
<proteinExistence type="inferred from homology"/>
<dbReference type="GO" id="GO:0004803">
    <property type="term" value="F:transposase activity"/>
    <property type="evidence" value="ECO:0007669"/>
    <property type="project" value="UniProtKB-UniRule"/>
</dbReference>
<gene>
    <name evidence="7" type="ORF">H735_28390</name>
</gene>
<dbReference type="GO" id="GO:0006313">
    <property type="term" value="P:DNA transposition"/>
    <property type="evidence" value="ECO:0007669"/>
    <property type="project" value="UniProtKB-UniRule"/>
</dbReference>
<evidence type="ECO:0000256" key="5">
    <source>
        <dbReference type="ARBA" id="ARBA00023172"/>
    </source>
</evidence>